<feature type="region of interest" description="Disordered" evidence="1">
    <location>
        <begin position="164"/>
        <end position="256"/>
    </location>
</feature>
<feature type="compositionally biased region" description="Basic and acidic residues" evidence="1">
    <location>
        <begin position="509"/>
        <end position="524"/>
    </location>
</feature>
<feature type="region of interest" description="Disordered" evidence="1">
    <location>
        <begin position="501"/>
        <end position="526"/>
    </location>
</feature>
<feature type="compositionally biased region" description="Low complexity" evidence="1">
    <location>
        <begin position="309"/>
        <end position="329"/>
    </location>
</feature>
<feature type="compositionally biased region" description="Basic and acidic residues" evidence="1">
    <location>
        <begin position="83"/>
        <end position="92"/>
    </location>
</feature>
<feature type="compositionally biased region" description="Basic and acidic residues" evidence="1">
    <location>
        <begin position="119"/>
        <end position="142"/>
    </location>
</feature>
<feature type="region of interest" description="Disordered" evidence="1">
    <location>
        <begin position="13"/>
        <end position="149"/>
    </location>
</feature>
<reference evidence="2" key="1">
    <citation type="journal article" date="2020" name="Stud. Mycol.">
        <title>101 Dothideomycetes genomes: a test case for predicting lifestyles and emergence of pathogens.</title>
        <authorList>
            <person name="Haridas S."/>
            <person name="Albert R."/>
            <person name="Binder M."/>
            <person name="Bloem J."/>
            <person name="Labutti K."/>
            <person name="Salamov A."/>
            <person name="Andreopoulos B."/>
            <person name="Baker S."/>
            <person name="Barry K."/>
            <person name="Bills G."/>
            <person name="Bluhm B."/>
            <person name="Cannon C."/>
            <person name="Castanera R."/>
            <person name="Culley D."/>
            <person name="Daum C."/>
            <person name="Ezra D."/>
            <person name="Gonzalez J."/>
            <person name="Henrissat B."/>
            <person name="Kuo A."/>
            <person name="Liang C."/>
            <person name="Lipzen A."/>
            <person name="Lutzoni F."/>
            <person name="Magnuson J."/>
            <person name="Mondo S."/>
            <person name="Nolan M."/>
            <person name="Ohm R."/>
            <person name="Pangilinan J."/>
            <person name="Park H.-J."/>
            <person name="Ramirez L."/>
            <person name="Alfaro M."/>
            <person name="Sun H."/>
            <person name="Tritt A."/>
            <person name="Yoshinaga Y."/>
            <person name="Zwiers L.-H."/>
            <person name="Turgeon B."/>
            <person name="Goodwin S."/>
            <person name="Spatafora J."/>
            <person name="Crous P."/>
            <person name="Grigoriev I."/>
        </authorList>
    </citation>
    <scope>NUCLEOTIDE SEQUENCE</scope>
    <source>
        <strain evidence="2">CBS 122681</strain>
    </source>
</reference>
<proteinExistence type="predicted"/>
<evidence type="ECO:0000313" key="2">
    <source>
        <dbReference type="EMBL" id="KAF2663002.1"/>
    </source>
</evidence>
<sequence>MPAPFQKLCQSLSTRIHRRPSNRNANDSISSSRSYPMTHPPDEVDQASSPQTHELVHLVDGEPSKRKSQAEKDGEYWNSVMTEGKRRAKESYTEALRYRPYQRTLENHDPLPGPGQWQREVETSKKNLEKSNIHLEGESHREDDDEGRDSLDDLGYFNFVKSLDRSANPRNNPHITQIDFAPNPYRNSSTLAVHSKQSSKTPTILGRSTSDVGSRPPTPYPGARSPISQLSPTRETSREEDANSQDGENAVAAPSPWELGMDKIMSTGRVSASQMQAFKQTLQETPTLDLCRRGSTLSTIAQGLFPNFSRPLPAISSSRPSSSRYSSSDAPRDNDDDHTLPNGLTNGDSSIYLSRSRSSSPHRLPSGLPLVSELDLLVPTPPSSPVDDKTLIARHEGTIATQAFLVKQLHRIIDSQRKRGEYLEDEVLPSYSGALEDSERLVELMTGMSQIMTQEIADLKIACETSSRLLGACWAREWHLWGWLDALGHKKSSKSGGILAKLFGGRGSRQQDRNGKKSNGHEDFVANGSRLPHLEQHAQSLQNGGMNHLSTPMRDTDSPTSTTGLSRKELDAVTETAFRNLETTREDVGDTARLVKGCEDRKIIAIQEMFGEAQPEPGSWRDV</sequence>
<dbReference type="EMBL" id="MU004288">
    <property type="protein sequence ID" value="KAF2663002.1"/>
    <property type="molecule type" value="Genomic_DNA"/>
</dbReference>
<feature type="region of interest" description="Disordered" evidence="1">
    <location>
        <begin position="543"/>
        <end position="568"/>
    </location>
</feature>
<gene>
    <name evidence="2" type="ORF">K491DRAFT_752897</name>
</gene>
<feature type="compositionally biased region" description="Polar residues" evidence="1">
    <location>
        <begin position="22"/>
        <end position="35"/>
    </location>
</feature>
<evidence type="ECO:0000256" key="1">
    <source>
        <dbReference type="SAM" id="MobiDB-lite"/>
    </source>
</evidence>
<protein>
    <submittedName>
        <fullName evidence="2">Uncharacterized protein</fullName>
    </submittedName>
</protein>
<feature type="compositionally biased region" description="Basic and acidic residues" evidence="1">
    <location>
        <begin position="54"/>
        <end position="75"/>
    </location>
</feature>
<organism evidence="2 3">
    <name type="scientific">Lophiostoma macrostomum CBS 122681</name>
    <dbReference type="NCBI Taxonomy" id="1314788"/>
    <lineage>
        <taxon>Eukaryota</taxon>
        <taxon>Fungi</taxon>
        <taxon>Dikarya</taxon>
        <taxon>Ascomycota</taxon>
        <taxon>Pezizomycotina</taxon>
        <taxon>Dothideomycetes</taxon>
        <taxon>Pleosporomycetidae</taxon>
        <taxon>Pleosporales</taxon>
        <taxon>Lophiostomataceae</taxon>
        <taxon>Lophiostoma</taxon>
    </lineage>
</organism>
<feature type="region of interest" description="Disordered" evidence="1">
    <location>
        <begin position="308"/>
        <end position="365"/>
    </location>
</feature>
<keyword evidence="3" id="KW-1185">Reference proteome</keyword>
<name>A0A6A6TT49_9PLEO</name>
<feature type="compositionally biased region" description="Low complexity" evidence="1">
    <location>
        <begin position="349"/>
        <end position="365"/>
    </location>
</feature>
<feature type="compositionally biased region" description="Polar residues" evidence="1">
    <location>
        <begin position="185"/>
        <end position="212"/>
    </location>
</feature>
<evidence type="ECO:0000313" key="3">
    <source>
        <dbReference type="Proteomes" id="UP000799324"/>
    </source>
</evidence>
<dbReference type="AlphaFoldDB" id="A0A6A6TT49"/>
<dbReference type="Proteomes" id="UP000799324">
    <property type="component" value="Unassembled WGS sequence"/>
</dbReference>
<feature type="compositionally biased region" description="Basic and acidic residues" evidence="1">
    <location>
        <begin position="330"/>
        <end position="339"/>
    </location>
</feature>
<dbReference type="OrthoDB" id="3800885at2759"/>
<accession>A0A6A6TT49</accession>